<evidence type="ECO:0000313" key="8">
    <source>
        <dbReference type="Proteomes" id="UP001310386"/>
    </source>
</evidence>
<keyword evidence="2 4" id="KW-0238">DNA-binding</keyword>
<dbReference type="InterPro" id="IPR002104">
    <property type="entry name" value="Integrase_catalytic"/>
</dbReference>
<feature type="domain" description="Tyr recombinase" evidence="5">
    <location>
        <begin position="128"/>
        <end position="314"/>
    </location>
</feature>
<comment type="similarity">
    <text evidence="1">Belongs to the 'phage' integrase family.</text>
</comment>
<gene>
    <name evidence="7" type="ORF">VF724_14280</name>
</gene>
<keyword evidence="8" id="KW-1185">Reference proteome</keyword>
<dbReference type="InterPro" id="IPR010998">
    <property type="entry name" value="Integrase_recombinase_N"/>
</dbReference>
<evidence type="ECO:0000313" key="7">
    <source>
        <dbReference type="EMBL" id="MEB3102824.1"/>
    </source>
</evidence>
<proteinExistence type="inferred from homology"/>
<dbReference type="PROSITE" id="PS51898">
    <property type="entry name" value="TYR_RECOMBINASE"/>
    <property type="match status" value="1"/>
</dbReference>
<reference evidence="7" key="1">
    <citation type="submission" date="2023-12" db="EMBL/GenBank/DDBJ databases">
        <title>Fervidustalea candida gen. nov., sp. nov., a novel member of the family Paenibacillaceae isolated from a geothermal area.</title>
        <authorList>
            <person name="Li W.-J."/>
            <person name="Jiao J.-Y."/>
            <person name="Chen Y."/>
        </authorList>
    </citation>
    <scope>NUCLEOTIDE SEQUENCE</scope>
    <source>
        <strain evidence="7">SYSU GA230002</strain>
    </source>
</reference>
<evidence type="ECO:0000259" key="6">
    <source>
        <dbReference type="PROSITE" id="PS51900"/>
    </source>
</evidence>
<dbReference type="Gene3D" id="1.10.150.130">
    <property type="match status" value="1"/>
</dbReference>
<dbReference type="SUPFAM" id="SSF56349">
    <property type="entry name" value="DNA breaking-rejoining enzymes"/>
    <property type="match status" value="1"/>
</dbReference>
<name>A0ABU5ZK24_9BACL</name>
<keyword evidence="3" id="KW-0233">DNA recombination</keyword>
<dbReference type="InterPro" id="IPR044068">
    <property type="entry name" value="CB"/>
</dbReference>
<dbReference type="InterPro" id="IPR013762">
    <property type="entry name" value="Integrase-like_cat_sf"/>
</dbReference>
<dbReference type="EMBL" id="JAYJLD010000023">
    <property type="protein sequence ID" value="MEB3102824.1"/>
    <property type="molecule type" value="Genomic_DNA"/>
</dbReference>
<protein>
    <submittedName>
        <fullName evidence="7">Tyrosine-type recombinase/integrase</fullName>
    </submittedName>
</protein>
<dbReference type="Pfam" id="PF00589">
    <property type="entry name" value="Phage_integrase"/>
    <property type="match status" value="1"/>
</dbReference>
<dbReference type="PANTHER" id="PTHR30349">
    <property type="entry name" value="PHAGE INTEGRASE-RELATED"/>
    <property type="match status" value="1"/>
</dbReference>
<organism evidence="7 8">
    <name type="scientific">Ferviditalea candida</name>
    <dbReference type="NCBI Taxonomy" id="3108399"/>
    <lineage>
        <taxon>Bacteria</taxon>
        <taxon>Bacillati</taxon>
        <taxon>Bacillota</taxon>
        <taxon>Bacilli</taxon>
        <taxon>Bacillales</taxon>
        <taxon>Paenibacillaceae</taxon>
        <taxon>Ferviditalea</taxon>
    </lineage>
</organism>
<dbReference type="PROSITE" id="PS51900">
    <property type="entry name" value="CB"/>
    <property type="match status" value="1"/>
</dbReference>
<dbReference type="InterPro" id="IPR050090">
    <property type="entry name" value="Tyrosine_recombinase_XerCD"/>
</dbReference>
<evidence type="ECO:0000256" key="1">
    <source>
        <dbReference type="ARBA" id="ARBA00008857"/>
    </source>
</evidence>
<dbReference type="Gene3D" id="1.10.443.10">
    <property type="entry name" value="Intergrase catalytic core"/>
    <property type="match status" value="1"/>
</dbReference>
<sequence>MTTTFTQPFNDSPLQGDYTDDQIIEMFLAVRCKSSYTQRNYSKAIEKFRKFISHKSLRQVTWREVEAYKIGLIKGYCSITGKPQAQGTVAGLLAPLRSLYKWGSDPNIAIFPHNPTTSVQSPKVSINSQNHYLTRSEAGELLEQLKNQGDRNYLIGLALILLGLRVSELVAVRPSDFHYDPSGKFTWLTVVNGKGGKRREVKVPNVLWEPMLPYIGKQSVPALETAENANHKIKDKPIFPISIRQVERIIAEAALQCGLGKKVTPHWLRHTNATLALLYGASLQQVQESLGHSHMNTTQRYLHTVEQLKKAAPDFVEDSLRDFF</sequence>
<accession>A0ABU5ZK24</accession>
<dbReference type="Proteomes" id="UP001310386">
    <property type="component" value="Unassembled WGS sequence"/>
</dbReference>
<feature type="domain" description="Core-binding (CB)" evidence="6">
    <location>
        <begin position="18"/>
        <end position="104"/>
    </location>
</feature>
<dbReference type="InterPro" id="IPR011010">
    <property type="entry name" value="DNA_brk_join_enz"/>
</dbReference>
<evidence type="ECO:0000256" key="4">
    <source>
        <dbReference type="PROSITE-ProRule" id="PRU01248"/>
    </source>
</evidence>
<comment type="caution">
    <text evidence="7">The sequence shown here is derived from an EMBL/GenBank/DDBJ whole genome shotgun (WGS) entry which is preliminary data.</text>
</comment>
<dbReference type="PANTHER" id="PTHR30349:SF64">
    <property type="entry name" value="PROPHAGE INTEGRASE INTD-RELATED"/>
    <property type="match status" value="1"/>
</dbReference>
<evidence type="ECO:0000256" key="3">
    <source>
        <dbReference type="ARBA" id="ARBA00023172"/>
    </source>
</evidence>
<evidence type="ECO:0000259" key="5">
    <source>
        <dbReference type="PROSITE" id="PS51898"/>
    </source>
</evidence>
<evidence type="ECO:0000256" key="2">
    <source>
        <dbReference type="ARBA" id="ARBA00023125"/>
    </source>
</evidence>